<name>A0AB37HTF4_9ACTN</name>
<organism evidence="1 2">
    <name type="scientific">Arachnia propionica</name>
    <dbReference type="NCBI Taxonomy" id="1750"/>
    <lineage>
        <taxon>Bacteria</taxon>
        <taxon>Bacillati</taxon>
        <taxon>Actinomycetota</taxon>
        <taxon>Actinomycetes</taxon>
        <taxon>Propionibacteriales</taxon>
        <taxon>Propionibacteriaceae</taxon>
        <taxon>Arachnia</taxon>
    </lineage>
</organism>
<accession>A0AB37HTF4</accession>
<dbReference type="AlphaFoldDB" id="A0AB37HTF4"/>
<protein>
    <submittedName>
        <fullName evidence="1">Uncharacterized protein</fullName>
    </submittedName>
</protein>
<reference evidence="1" key="1">
    <citation type="submission" date="2021-03" db="EMBL/GenBank/DDBJ databases">
        <title>Human Oral Microbial Genomes.</title>
        <authorList>
            <person name="Johnston C.D."/>
            <person name="Chen T."/>
            <person name="Dewhirst F.E."/>
        </authorList>
    </citation>
    <scope>NUCLEOTIDE SEQUENCE</scope>
    <source>
        <strain evidence="1">F0714</strain>
    </source>
</reference>
<evidence type="ECO:0000313" key="1">
    <source>
        <dbReference type="EMBL" id="QUC10905.1"/>
    </source>
</evidence>
<proteinExistence type="predicted"/>
<sequence length="47" mass="5176">MTSKPVNAVISTIFAQTSSEAVRDTYRQVTASMENSFAGLRHCIVAW</sequence>
<dbReference type="Proteomes" id="UP000677180">
    <property type="component" value="Chromosome"/>
</dbReference>
<dbReference type="RefSeq" id="WP_157682450.1">
    <property type="nucleotide sequence ID" value="NZ_CAUVFS010000008.1"/>
</dbReference>
<evidence type="ECO:0000313" key="2">
    <source>
        <dbReference type="Proteomes" id="UP000677180"/>
    </source>
</evidence>
<dbReference type="EMBL" id="CP072385">
    <property type="protein sequence ID" value="QUC10905.1"/>
    <property type="molecule type" value="Genomic_DNA"/>
</dbReference>
<gene>
    <name evidence="1" type="ORF">J5A53_14265</name>
</gene>